<sequence length="317" mass="35153">MPVVSGSAIVDAAGMRPALREVMSARDGLADRAALTSAVPEYVLAYAVRAGHLARTLPRTFLLPDALNDWDTVLRAALSYAGPPVAVSHLSALRVWGLPVPDDSWIHLLTGQSRHLRGAPGVRVHRREDFNPEPSHVVTRVGIPVTRLETAIVDSRPLLDGDARRAPAITAVADRMTTPGRLREELERTPRLAGRRYLVQLLDRLAAGCHSPLELWGHDRVFRGRAFARLRRQVKVMVGEHAVYLDILDEQTGLDIELDGAAYHSSPRDRERDLRRDAALTALGFTVVRFTGTRLRREPDAVRAEVAQMMSHRSRRA</sequence>
<evidence type="ECO:0000259" key="1">
    <source>
        <dbReference type="Pfam" id="PF18741"/>
    </source>
</evidence>
<feature type="domain" description="Restriction endonuclease type II-like" evidence="1">
    <location>
        <begin position="234"/>
        <end position="308"/>
    </location>
</feature>
<dbReference type="InterPro" id="IPR011335">
    <property type="entry name" value="Restrct_endonuc-II-like"/>
</dbReference>
<gene>
    <name evidence="2" type="ORF">Cco03nite_19620</name>
</gene>
<proteinExistence type="predicted"/>
<accession>A0A8J3KLL0</accession>
<evidence type="ECO:0000313" key="2">
    <source>
        <dbReference type="EMBL" id="GIG05262.1"/>
    </source>
</evidence>
<dbReference type="Gene3D" id="3.40.960.10">
    <property type="entry name" value="VSR Endonuclease"/>
    <property type="match status" value="1"/>
</dbReference>
<dbReference type="InterPro" id="IPR049468">
    <property type="entry name" value="Restrct_endonuc-II-like_dom"/>
</dbReference>
<name>A0A8J3KLL0_9ACTN</name>
<comment type="caution">
    <text evidence="2">The sequence shown here is derived from an EMBL/GenBank/DDBJ whole genome shotgun (WGS) entry which is preliminary data.</text>
</comment>
<organism evidence="2 3">
    <name type="scientific">Catellatospora coxensis</name>
    <dbReference type="NCBI Taxonomy" id="310354"/>
    <lineage>
        <taxon>Bacteria</taxon>
        <taxon>Bacillati</taxon>
        <taxon>Actinomycetota</taxon>
        <taxon>Actinomycetes</taxon>
        <taxon>Micromonosporales</taxon>
        <taxon>Micromonosporaceae</taxon>
        <taxon>Catellatospora</taxon>
    </lineage>
</organism>
<keyword evidence="3" id="KW-1185">Reference proteome</keyword>
<dbReference type="Pfam" id="PF18741">
    <property type="entry name" value="MTES_1575"/>
    <property type="match status" value="1"/>
</dbReference>
<dbReference type="AlphaFoldDB" id="A0A8J3KLL0"/>
<dbReference type="EMBL" id="BONI01000013">
    <property type="protein sequence ID" value="GIG05262.1"/>
    <property type="molecule type" value="Genomic_DNA"/>
</dbReference>
<protein>
    <recommendedName>
        <fullName evidence="1">Restriction endonuclease type II-like domain-containing protein</fullName>
    </recommendedName>
</protein>
<dbReference type="SUPFAM" id="SSF52980">
    <property type="entry name" value="Restriction endonuclease-like"/>
    <property type="match status" value="1"/>
</dbReference>
<dbReference type="Proteomes" id="UP000630887">
    <property type="component" value="Unassembled WGS sequence"/>
</dbReference>
<reference evidence="2 3" key="1">
    <citation type="submission" date="2021-01" db="EMBL/GenBank/DDBJ databases">
        <title>Whole genome shotgun sequence of Catellatospora coxensis NBRC 107359.</title>
        <authorList>
            <person name="Komaki H."/>
            <person name="Tamura T."/>
        </authorList>
    </citation>
    <scope>NUCLEOTIDE SEQUENCE [LARGE SCALE GENOMIC DNA]</scope>
    <source>
        <strain evidence="2 3">NBRC 107359</strain>
    </source>
</reference>
<evidence type="ECO:0000313" key="3">
    <source>
        <dbReference type="Proteomes" id="UP000630887"/>
    </source>
</evidence>